<accession>A0A9P8Q9Q5</accession>
<reference evidence="1" key="2">
    <citation type="submission" date="2021-01" db="EMBL/GenBank/DDBJ databases">
        <authorList>
            <person name="Schikora-Tamarit M.A."/>
        </authorList>
    </citation>
    <scope>NUCLEOTIDE SEQUENCE</scope>
    <source>
        <strain evidence="1">CBS2887</strain>
    </source>
</reference>
<proteinExistence type="predicted"/>
<comment type="caution">
    <text evidence="1">The sequence shown here is derived from an EMBL/GenBank/DDBJ whole genome shotgun (WGS) entry which is preliminary data.</text>
</comment>
<dbReference type="AlphaFoldDB" id="A0A9P8Q9Q5"/>
<keyword evidence="2" id="KW-1185">Reference proteome</keyword>
<organism evidence="1 2">
    <name type="scientific">Wickerhamomyces pijperi</name>
    <name type="common">Yeast</name>
    <name type="synonym">Pichia pijperi</name>
    <dbReference type="NCBI Taxonomy" id="599730"/>
    <lineage>
        <taxon>Eukaryota</taxon>
        <taxon>Fungi</taxon>
        <taxon>Dikarya</taxon>
        <taxon>Ascomycota</taxon>
        <taxon>Saccharomycotina</taxon>
        <taxon>Saccharomycetes</taxon>
        <taxon>Phaffomycetales</taxon>
        <taxon>Wickerhamomycetaceae</taxon>
        <taxon>Wickerhamomyces</taxon>
    </lineage>
</organism>
<reference evidence="1" key="1">
    <citation type="journal article" date="2021" name="Open Biol.">
        <title>Shared evolutionary footprints suggest mitochondrial oxidative damage underlies multiple complex I losses in fungi.</title>
        <authorList>
            <person name="Schikora-Tamarit M.A."/>
            <person name="Marcet-Houben M."/>
            <person name="Nosek J."/>
            <person name="Gabaldon T."/>
        </authorList>
    </citation>
    <scope>NUCLEOTIDE SEQUENCE</scope>
    <source>
        <strain evidence="1">CBS2887</strain>
    </source>
</reference>
<dbReference type="EMBL" id="JAEUBG010001843">
    <property type="protein sequence ID" value="KAH3685665.1"/>
    <property type="molecule type" value="Genomic_DNA"/>
</dbReference>
<name>A0A9P8Q9Q5_WICPI</name>
<dbReference type="Proteomes" id="UP000774326">
    <property type="component" value="Unassembled WGS sequence"/>
</dbReference>
<evidence type="ECO:0000313" key="2">
    <source>
        <dbReference type="Proteomes" id="UP000774326"/>
    </source>
</evidence>
<evidence type="ECO:0000313" key="1">
    <source>
        <dbReference type="EMBL" id="KAH3685665.1"/>
    </source>
</evidence>
<sequence>MFTSTDRNSDVSGPDLHFWVLGSALVDGRPQSHLSSRPQFDDFFRVLSEFKIDTVVFLRDLFDLFDQLIKRSLVVTAQFEEQTGLFDPFSGSFTRVVNNLHHLVIQKFHSVDLDTLLNNVRNNLGSIFDFRETDNSNGFLLWLHVQFQSDLSDDTQGSFRPNDQTG</sequence>
<gene>
    <name evidence="1" type="ORF">WICPIJ_003349</name>
</gene>
<protein>
    <submittedName>
        <fullName evidence="1">Uncharacterized protein</fullName>
    </submittedName>
</protein>